<dbReference type="KEGG" id="lpan:LPMP_201370"/>
<dbReference type="AlphaFoldDB" id="A0A088S7T2"/>
<protein>
    <submittedName>
        <fullName evidence="1">Uncharacterized protein</fullName>
    </submittedName>
</protein>
<sequence>MWGFEAYATGLSTTPNRLGAPLTGVAPEGDAAAPPRHLCKQNRNNDLFDAQGKLLNAVEARSATIWRTHHAFSGRCALVNLTATTSGVAAQSFGAPGWAEQAWRAYQSWSVGFHVRSVTANEPHILLSIAPAYFPNLVSATGETREADAATRASLPCAPSMEEEVIYNKRVLETPLIWEEPYALSVECTTRGFFLWSDHWGIFGKKIADRCLEMRQGGARRSGMATLPSPDPSPSSAAVDEKLAPTAYDAALRLRWSITDTGNKSSTESGSAKAVSATLSVELKAITGDAAAGAAATTRGANVREEFWQHLVDLSLPLDDVAYKAAFRPYVTLMEGGDSVELLEVS</sequence>
<reference evidence="1 2" key="1">
    <citation type="journal article" date="2015" name="Sci. Rep.">
        <title>The genome of Leishmania panamensis: insights into genomics of the L. (Viannia) subgenus.</title>
        <authorList>
            <person name="Llanes A."/>
            <person name="Restrepo C.M."/>
            <person name="Vecchio G.D."/>
            <person name="Anguizola F.J."/>
            <person name="Lleonart R."/>
        </authorList>
    </citation>
    <scope>NUCLEOTIDE SEQUENCE [LARGE SCALE GENOMIC DNA]</scope>
    <source>
        <strain evidence="1 2">MHOM/PA/94/PSC-1</strain>
    </source>
</reference>
<keyword evidence="2" id="KW-1185">Reference proteome</keyword>
<dbReference type="eggNOG" id="ENOG502S6ES">
    <property type="taxonomic scope" value="Eukaryota"/>
</dbReference>
<dbReference type="EMBL" id="CP009389">
    <property type="protein sequence ID" value="AIN97631.1"/>
    <property type="molecule type" value="Genomic_DNA"/>
</dbReference>
<accession>A0A088S7T2</accession>
<dbReference type="VEuPathDB" id="TriTrypDB:LPMP_201370"/>
<dbReference type="Proteomes" id="UP000063063">
    <property type="component" value="Chromosome 20"/>
</dbReference>
<dbReference type="RefSeq" id="XP_010698338.1">
    <property type="nucleotide sequence ID" value="XM_010700036.1"/>
</dbReference>
<dbReference type="OrthoDB" id="240175at2759"/>
<dbReference type="GeneID" id="22574346"/>
<dbReference type="VEuPathDB" id="TriTrypDB:LPAL13_200018900"/>
<proteinExistence type="predicted"/>
<name>A0A088S7T2_LEIPA</name>
<evidence type="ECO:0000313" key="2">
    <source>
        <dbReference type="Proteomes" id="UP000063063"/>
    </source>
</evidence>
<gene>
    <name evidence="1" type="ORF">LPMP_201370</name>
</gene>
<organism evidence="1 2">
    <name type="scientific">Leishmania panamensis</name>
    <dbReference type="NCBI Taxonomy" id="5679"/>
    <lineage>
        <taxon>Eukaryota</taxon>
        <taxon>Discoba</taxon>
        <taxon>Euglenozoa</taxon>
        <taxon>Kinetoplastea</taxon>
        <taxon>Metakinetoplastina</taxon>
        <taxon>Trypanosomatida</taxon>
        <taxon>Trypanosomatidae</taxon>
        <taxon>Leishmaniinae</taxon>
        <taxon>Leishmania</taxon>
        <taxon>Leishmania guyanensis species complex</taxon>
    </lineage>
</organism>
<evidence type="ECO:0000313" key="1">
    <source>
        <dbReference type="EMBL" id="AIN97631.1"/>
    </source>
</evidence>